<dbReference type="RefSeq" id="WP_238225745.1">
    <property type="nucleotide sequence ID" value="NZ_BAAADH010000026.1"/>
</dbReference>
<dbReference type="EMBL" id="BPRC01000012">
    <property type="protein sequence ID" value="GJE66134.1"/>
    <property type="molecule type" value="Genomic_DNA"/>
</dbReference>
<comment type="caution">
    <text evidence="1">The sequence shown here is derived from an EMBL/GenBank/DDBJ whole genome shotgun (WGS) entry which is preliminary data.</text>
</comment>
<name>A0ABQ4UFP5_9HYPH</name>
<evidence type="ECO:0000313" key="2">
    <source>
        <dbReference type="Proteomes" id="UP001055039"/>
    </source>
</evidence>
<gene>
    <name evidence="1" type="ORF">LNAOJCKE_3348</name>
</gene>
<protein>
    <recommendedName>
        <fullName evidence="3">DUF2946 domain-containing protein</fullName>
    </recommendedName>
</protein>
<evidence type="ECO:0000313" key="1">
    <source>
        <dbReference type="EMBL" id="GJE66134.1"/>
    </source>
</evidence>
<proteinExistence type="predicted"/>
<sequence length="127" mass="12913">MSATRSFWRSLLTVFQIVALVAFSVAGAGHSHARTAHAGHAAVAAAAHAEAAGPQALRSLADHAEPVGDKAACGACSPCCCHASFLRLDAAAVTVAPQLGRTLSGIPTVAFESVTREMPSEPPRTIA</sequence>
<evidence type="ECO:0008006" key="3">
    <source>
        <dbReference type="Google" id="ProtNLM"/>
    </source>
</evidence>
<reference evidence="1" key="1">
    <citation type="journal article" date="2021" name="Front. Microbiol.">
        <title>Comprehensive Comparative Genomics and Phenotyping of Methylobacterium Species.</title>
        <authorList>
            <person name="Alessa O."/>
            <person name="Ogura Y."/>
            <person name="Fujitani Y."/>
            <person name="Takami H."/>
            <person name="Hayashi T."/>
            <person name="Sahin N."/>
            <person name="Tani A."/>
        </authorList>
    </citation>
    <scope>NUCLEOTIDE SEQUENCE</scope>
    <source>
        <strain evidence="1">NBRC 15686</strain>
    </source>
</reference>
<keyword evidence="2" id="KW-1185">Reference proteome</keyword>
<dbReference type="Proteomes" id="UP001055039">
    <property type="component" value="Unassembled WGS sequence"/>
</dbReference>
<reference evidence="1" key="2">
    <citation type="submission" date="2021-08" db="EMBL/GenBank/DDBJ databases">
        <authorList>
            <person name="Tani A."/>
            <person name="Ola A."/>
            <person name="Ogura Y."/>
            <person name="Katsura K."/>
            <person name="Hayashi T."/>
        </authorList>
    </citation>
    <scope>NUCLEOTIDE SEQUENCE</scope>
    <source>
        <strain evidence="1">NBRC 15686</strain>
    </source>
</reference>
<organism evidence="1 2">
    <name type="scientific">Methylorubrum aminovorans</name>
    <dbReference type="NCBI Taxonomy" id="269069"/>
    <lineage>
        <taxon>Bacteria</taxon>
        <taxon>Pseudomonadati</taxon>
        <taxon>Pseudomonadota</taxon>
        <taxon>Alphaproteobacteria</taxon>
        <taxon>Hyphomicrobiales</taxon>
        <taxon>Methylobacteriaceae</taxon>
        <taxon>Methylorubrum</taxon>
    </lineage>
</organism>
<accession>A0ABQ4UFP5</accession>